<dbReference type="SUPFAM" id="SSF49373">
    <property type="entry name" value="Invasin/intimin cell-adhesion fragments"/>
    <property type="match status" value="1"/>
</dbReference>
<evidence type="ECO:0000313" key="3">
    <source>
        <dbReference type="EMBL" id="PAV95205.1"/>
    </source>
</evidence>
<feature type="domain" description="Invasin" evidence="2">
    <location>
        <begin position="191"/>
        <end position="284"/>
    </location>
</feature>
<dbReference type="Proteomes" id="UP000218796">
    <property type="component" value="Unassembled WGS sequence"/>
</dbReference>
<organism evidence="3 4">
    <name type="scientific">Hafnia paralvei</name>
    <dbReference type="NCBI Taxonomy" id="546367"/>
    <lineage>
        <taxon>Bacteria</taxon>
        <taxon>Pseudomonadati</taxon>
        <taxon>Pseudomonadota</taxon>
        <taxon>Gammaproteobacteria</taxon>
        <taxon>Enterobacterales</taxon>
        <taxon>Hafniaceae</taxon>
        <taxon>Hafnia</taxon>
    </lineage>
</organism>
<accession>A0A2A2M8W6</accession>
<feature type="signal peptide" evidence="1">
    <location>
        <begin position="1"/>
        <end position="24"/>
    </location>
</feature>
<dbReference type="Pfam" id="PF09134">
    <property type="entry name" value="Invasin_D3"/>
    <property type="match status" value="1"/>
</dbReference>
<proteinExistence type="predicted"/>
<dbReference type="InterPro" id="IPR015217">
    <property type="entry name" value="Invasin_dom_3"/>
</dbReference>
<dbReference type="AlphaFoldDB" id="A0A2A2M8W6"/>
<gene>
    <name evidence="3" type="ORF">CJD50_17300</name>
</gene>
<dbReference type="EMBL" id="NQMS01000008">
    <property type="protein sequence ID" value="PAV95205.1"/>
    <property type="molecule type" value="Genomic_DNA"/>
</dbReference>
<dbReference type="RefSeq" id="WP_048797542.1">
    <property type="nucleotide sequence ID" value="NZ_CAUFSP010000010.1"/>
</dbReference>
<feature type="chain" id="PRO_5012765100" description="Invasin domain-containing protein" evidence="1">
    <location>
        <begin position="25"/>
        <end position="519"/>
    </location>
</feature>
<evidence type="ECO:0000313" key="4">
    <source>
        <dbReference type="Proteomes" id="UP000218796"/>
    </source>
</evidence>
<sequence length="519" mass="57563">MKMMNKKLLTIIIGASLLPTMANADIDGTPLPTKIKTSSRVEATTELYSVGHRPVIDIKSWHKTVDGKQSDITSTSILTSRMLIGPKNGQEIFDYDNNFGANEQSLYECDIYLVDENNNEHQIENNYQGCIRDSFDKIEYPISDSALGYFIKFNIIKKTNPTSTTGYTAVPSSSLTYTYITPVKITGEFEAEKSIFSLNPQKINADNIDTSNLIFIPKDKFGNTMSGMAKVIKFSIKDHNGNTPSTPDITLSHIEEHAPGEYTASLKGTLNGEYTIEPSIDGKMTGINKKIILSDRDKSSFRVAFVEVNGHKIKVDRNNNDSPDDDVVTIPSVFAGAKLSIYLEGGNPSYKIKTEESSSMYASVSMTDPDTHSATVTVNKHFVNSKDGAISLRVQDSHQYEFTFNIKFDEYFLSLDKMVSQEKGEQLCEKNGYVLPYLGTFGDPSGVFGKGSLSASTLLWGGYDKYGFNNARELHWTASGFVSDTALTYRLSKPQNSNIPYGIARERSSAHHIICKKSF</sequence>
<evidence type="ECO:0000256" key="1">
    <source>
        <dbReference type="SAM" id="SignalP"/>
    </source>
</evidence>
<dbReference type="InterPro" id="IPR013783">
    <property type="entry name" value="Ig-like_fold"/>
</dbReference>
<evidence type="ECO:0000259" key="2">
    <source>
        <dbReference type="Pfam" id="PF09134"/>
    </source>
</evidence>
<name>A0A2A2M8W6_9GAMM</name>
<keyword evidence="4" id="KW-1185">Reference proteome</keyword>
<keyword evidence="1" id="KW-0732">Signal</keyword>
<dbReference type="Gene3D" id="2.60.40.10">
    <property type="entry name" value="Immunoglobulins"/>
    <property type="match status" value="1"/>
</dbReference>
<comment type="caution">
    <text evidence="3">The sequence shown here is derived from an EMBL/GenBank/DDBJ whole genome shotgun (WGS) entry which is preliminary data.</text>
</comment>
<reference evidence="3 4" key="1">
    <citation type="submission" date="2017-08" db="EMBL/GenBank/DDBJ databases">
        <title>Draft Genome Sequence of Hafnia alvei CITHA-6 Isolated from Raw Bovine Milk.</title>
        <authorList>
            <person name="Culligan E.P."/>
            <person name="Mcsweeney A."/>
            <person name="O'Doherty C."/>
            <person name="Gleeson E."/>
            <person name="O'Riordan D."/>
            <person name="Sleator R.D."/>
        </authorList>
    </citation>
    <scope>NUCLEOTIDE SEQUENCE [LARGE SCALE GENOMIC DNA]</scope>
    <source>
        <strain evidence="3 4">CITHA-6</strain>
    </source>
</reference>
<protein>
    <recommendedName>
        <fullName evidence="2">Invasin domain-containing protein</fullName>
    </recommendedName>
</protein>
<dbReference type="InterPro" id="IPR008964">
    <property type="entry name" value="Invasin/intimin_cell_adhesion"/>
</dbReference>